<feature type="transmembrane region" description="Helical" evidence="1">
    <location>
        <begin position="31"/>
        <end position="55"/>
    </location>
</feature>
<keyword evidence="1" id="KW-0472">Membrane</keyword>
<feature type="transmembrane region" description="Helical" evidence="1">
    <location>
        <begin position="202"/>
        <end position="222"/>
    </location>
</feature>
<feature type="transmembrane region" description="Helical" evidence="1">
    <location>
        <begin position="134"/>
        <end position="156"/>
    </location>
</feature>
<feature type="transmembrane region" description="Helical" evidence="1">
    <location>
        <begin position="162"/>
        <end position="181"/>
    </location>
</feature>
<evidence type="ECO:0000313" key="2">
    <source>
        <dbReference type="EMBL" id="QHS84871.1"/>
    </source>
</evidence>
<dbReference type="AlphaFoldDB" id="A0A6C0B035"/>
<feature type="transmembrane region" description="Helical" evidence="1">
    <location>
        <begin position="99"/>
        <end position="122"/>
    </location>
</feature>
<evidence type="ECO:0000256" key="1">
    <source>
        <dbReference type="SAM" id="Phobius"/>
    </source>
</evidence>
<dbReference type="InterPro" id="IPR013320">
    <property type="entry name" value="ConA-like_dom_sf"/>
</dbReference>
<proteinExistence type="predicted"/>
<dbReference type="Pfam" id="PF13385">
    <property type="entry name" value="Laminin_G_3"/>
    <property type="match status" value="1"/>
</dbReference>
<sequence>MEETVEENVKNYMYKKFKENEENTKKISSSFGYSFLTTSLIPLFIIYFILFIYVLPKYYKADKTTKMSQFIRFMKKGSIGLLILISIFAFSFLSGYSFLITLLVLSFVTFFSFFIFVLPLYYPESNDIKKMKKASIGLLSLFLLVFFIVSIVFLAINNEMLAWIMLILNFIFVIGGLALLYKYFKLYKYEDDKDTTSSIGLSLLKNIIFYIPCLLLNFIDFIKYQYKITTRPIWILFFIEIVVIILRLLIPFLYKKYGNRDGKVLLDKPVNLNKETDLGIFQNIDPTTNNKNTSDTEFPYKYNYALSCWIWINSNSTSTSSAYNKSTTLLNYGDVIQINMNKNKIEILALTSDNNQENMNKLVTVYEDKKILYQKWNNFIINYSGGTLDIFINNKLVASKPNITPIMSYSKVTAGFPNGIHGGIKDIVYYDKVLSRNKIHSIYNSYF</sequence>
<dbReference type="EMBL" id="MN738818">
    <property type="protein sequence ID" value="QHS84871.1"/>
    <property type="molecule type" value="Genomic_DNA"/>
</dbReference>
<keyword evidence="1" id="KW-1133">Transmembrane helix</keyword>
<dbReference type="SUPFAM" id="SSF49899">
    <property type="entry name" value="Concanavalin A-like lectins/glucanases"/>
    <property type="match status" value="1"/>
</dbReference>
<name>A0A6C0B035_9ZZZZ</name>
<dbReference type="Gene3D" id="2.60.120.200">
    <property type="match status" value="1"/>
</dbReference>
<reference evidence="2" key="1">
    <citation type="journal article" date="2020" name="Nature">
        <title>Giant virus diversity and host interactions through global metagenomics.</title>
        <authorList>
            <person name="Schulz F."/>
            <person name="Roux S."/>
            <person name="Paez-Espino D."/>
            <person name="Jungbluth S."/>
            <person name="Walsh D.A."/>
            <person name="Denef V.J."/>
            <person name="McMahon K.D."/>
            <person name="Konstantinidis K.T."/>
            <person name="Eloe-Fadrosh E.A."/>
            <person name="Kyrpides N.C."/>
            <person name="Woyke T."/>
        </authorList>
    </citation>
    <scope>NUCLEOTIDE SEQUENCE</scope>
    <source>
        <strain evidence="2">GVMAG-S-ERX556022-25</strain>
    </source>
</reference>
<accession>A0A6C0B035</accession>
<feature type="transmembrane region" description="Helical" evidence="1">
    <location>
        <begin position="76"/>
        <end position="93"/>
    </location>
</feature>
<organism evidence="2">
    <name type="scientific">viral metagenome</name>
    <dbReference type="NCBI Taxonomy" id="1070528"/>
    <lineage>
        <taxon>unclassified sequences</taxon>
        <taxon>metagenomes</taxon>
        <taxon>organismal metagenomes</taxon>
    </lineage>
</organism>
<protein>
    <submittedName>
        <fullName evidence="2">Uncharacterized protein</fullName>
    </submittedName>
</protein>
<keyword evidence="1" id="KW-0812">Transmembrane</keyword>
<feature type="transmembrane region" description="Helical" evidence="1">
    <location>
        <begin position="234"/>
        <end position="254"/>
    </location>
</feature>